<dbReference type="Gene3D" id="3.40.50.150">
    <property type="entry name" value="Vaccinia Virus protein VP39"/>
    <property type="match status" value="1"/>
</dbReference>
<dbReference type="EMBL" id="NIOJ01000020">
    <property type="protein sequence ID" value="PNT99259.1"/>
    <property type="molecule type" value="Genomic_DNA"/>
</dbReference>
<dbReference type="KEGG" id="cthd:CDO33_01980"/>
<dbReference type="SUPFAM" id="SSF53335">
    <property type="entry name" value="S-adenosyl-L-methionine-dependent methyltransferases"/>
    <property type="match status" value="1"/>
</dbReference>
<dbReference type="Gene3D" id="1.10.260.40">
    <property type="entry name" value="lambda repressor-like DNA-binding domains"/>
    <property type="match status" value="1"/>
</dbReference>
<accession>A0A2K2FER5</accession>
<keyword evidence="4" id="KW-1185">Reference proteome</keyword>
<dbReference type="Pfam" id="PF01381">
    <property type="entry name" value="HTH_3"/>
    <property type="match status" value="1"/>
</dbReference>
<sequence length="386" mass="44735">MAVIALSYQIKGGHYMATVKLKIAELRKSKGIGQQDLAEVLGVSFQTVSKWETGTTMPDISLLPDIAAYFDVSVDELLGLKPLRQQAYIPRGTDNRDNWNGKTDKLYKNRKYFWNDDYLQFLIKNVWHIESPVDVVDFRCCDGYLGKKLLEVLPQGSTYTGLDNEYFTEKARQNFDNAHAGVKFIVSDLYSFETDKKYDLAICQAGLRHMNRPMEVLKKMIAAVKKNGLVVCVDVNREFENDGLYMDDIPYDYLCTAFDFHKIWKKELECEGRDYAVGMRLPFYMQQLGLHDIDIRMNDKVMYVNPNMKDYEEKVQGFIEINGLDEPFSISSREGTIELFMNRGVDRVEAEAYINMQARKAEYFRDTEYKKSFLKVQGLLITYGRE</sequence>
<proteinExistence type="predicted"/>
<dbReference type="Gene3D" id="1.10.150.350">
    <property type="match status" value="1"/>
</dbReference>
<dbReference type="PANTHER" id="PTHR46558:SF11">
    <property type="entry name" value="HTH-TYPE TRANSCRIPTIONAL REGULATOR XRE"/>
    <property type="match status" value="1"/>
</dbReference>
<evidence type="ECO:0000256" key="1">
    <source>
        <dbReference type="ARBA" id="ARBA00023125"/>
    </source>
</evidence>
<dbReference type="InterPro" id="IPR025714">
    <property type="entry name" value="Methyltranfer_dom"/>
</dbReference>
<dbReference type="PANTHER" id="PTHR46558">
    <property type="entry name" value="TRACRIPTIONAL REGULATORY PROTEIN-RELATED-RELATED"/>
    <property type="match status" value="1"/>
</dbReference>
<dbReference type="Pfam" id="PF13847">
    <property type="entry name" value="Methyltransf_31"/>
    <property type="match status" value="1"/>
</dbReference>
<protein>
    <recommendedName>
        <fullName evidence="2">HTH cro/C1-type domain-containing protein</fullName>
    </recommendedName>
</protein>
<dbReference type="SMART" id="SM00530">
    <property type="entry name" value="HTH_XRE"/>
    <property type="match status" value="1"/>
</dbReference>
<dbReference type="GO" id="GO:0003677">
    <property type="term" value="F:DNA binding"/>
    <property type="evidence" value="ECO:0007669"/>
    <property type="project" value="UniProtKB-KW"/>
</dbReference>
<dbReference type="PROSITE" id="PS50943">
    <property type="entry name" value="HTH_CROC1"/>
    <property type="match status" value="1"/>
</dbReference>
<evidence type="ECO:0000259" key="2">
    <source>
        <dbReference type="PROSITE" id="PS50943"/>
    </source>
</evidence>
<dbReference type="InterPro" id="IPR029063">
    <property type="entry name" value="SAM-dependent_MTases_sf"/>
</dbReference>
<name>A0A2K2FER5_9CLOT</name>
<dbReference type="InterPro" id="IPR010982">
    <property type="entry name" value="Lambda_DNA-bd_dom_sf"/>
</dbReference>
<evidence type="ECO:0000313" key="3">
    <source>
        <dbReference type="EMBL" id="PNT99259.1"/>
    </source>
</evidence>
<evidence type="ECO:0000313" key="4">
    <source>
        <dbReference type="Proteomes" id="UP000236151"/>
    </source>
</evidence>
<feature type="domain" description="HTH cro/C1-type" evidence="2">
    <location>
        <begin position="23"/>
        <end position="77"/>
    </location>
</feature>
<comment type="caution">
    <text evidence="3">The sequence shown here is derived from an EMBL/GenBank/DDBJ whole genome shotgun (WGS) entry which is preliminary data.</text>
</comment>
<keyword evidence="1" id="KW-0238">DNA-binding</keyword>
<dbReference type="AlphaFoldDB" id="A0A2K2FER5"/>
<dbReference type="CDD" id="cd00093">
    <property type="entry name" value="HTH_XRE"/>
    <property type="match status" value="1"/>
</dbReference>
<dbReference type="InterPro" id="IPR001387">
    <property type="entry name" value="Cro/C1-type_HTH"/>
</dbReference>
<reference evidence="4" key="1">
    <citation type="submission" date="2017-06" db="EMBL/GenBank/DDBJ databases">
        <title>Investigating the central metabolism of Clostridium thermosuccinogenes.</title>
        <authorList>
            <person name="Koendjbiharie J.G."/>
            <person name="Van Kranenburg R."/>
            <person name="Vriesendorp B."/>
        </authorList>
    </citation>
    <scope>NUCLEOTIDE SEQUENCE [LARGE SCALE GENOMIC DNA]</scope>
    <source>
        <strain evidence="4">DSM 5806</strain>
    </source>
</reference>
<dbReference type="SUPFAM" id="SSF47413">
    <property type="entry name" value="lambda repressor-like DNA-binding domains"/>
    <property type="match status" value="1"/>
</dbReference>
<gene>
    <name evidence="3" type="ORF">CDQ84_09210</name>
</gene>
<dbReference type="Proteomes" id="UP000236151">
    <property type="component" value="Unassembled WGS sequence"/>
</dbReference>
<organism evidence="3 4">
    <name type="scientific">Clostridium thermosuccinogenes</name>
    <dbReference type="NCBI Taxonomy" id="84032"/>
    <lineage>
        <taxon>Bacteria</taxon>
        <taxon>Bacillati</taxon>
        <taxon>Bacillota</taxon>
        <taxon>Clostridia</taxon>
        <taxon>Eubacteriales</taxon>
        <taxon>Clostridiaceae</taxon>
        <taxon>Clostridium</taxon>
    </lineage>
</organism>